<evidence type="ECO:0000256" key="7">
    <source>
        <dbReference type="SAM" id="Phobius"/>
    </source>
</evidence>
<dbReference type="InterPro" id="IPR050833">
    <property type="entry name" value="Poly_Biosynth_Transport"/>
</dbReference>
<accession>A0A413UDK7</accession>
<comment type="subcellular location">
    <subcellularLocation>
        <location evidence="1">Cell membrane</location>
        <topology evidence="1">Multi-pass membrane protein</topology>
    </subcellularLocation>
</comment>
<keyword evidence="5 7" id="KW-1133">Transmembrane helix</keyword>
<dbReference type="Pfam" id="PF13440">
    <property type="entry name" value="Polysacc_synt_3"/>
    <property type="match status" value="1"/>
</dbReference>
<protein>
    <submittedName>
        <fullName evidence="8">Lipopolysaccharide biosynthesis protein</fullName>
    </submittedName>
</protein>
<proteinExistence type="inferred from homology"/>
<dbReference type="Proteomes" id="UP000285288">
    <property type="component" value="Unassembled WGS sequence"/>
</dbReference>
<feature type="transmembrane region" description="Helical" evidence="7">
    <location>
        <begin position="416"/>
        <end position="435"/>
    </location>
</feature>
<organism evidence="8 9">
    <name type="scientific">Holdemanella biformis</name>
    <dbReference type="NCBI Taxonomy" id="1735"/>
    <lineage>
        <taxon>Bacteria</taxon>
        <taxon>Bacillati</taxon>
        <taxon>Bacillota</taxon>
        <taxon>Erysipelotrichia</taxon>
        <taxon>Erysipelotrichales</taxon>
        <taxon>Erysipelotrichaceae</taxon>
        <taxon>Holdemanella</taxon>
    </lineage>
</organism>
<feature type="transmembrane region" description="Helical" evidence="7">
    <location>
        <begin position="146"/>
        <end position="166"/>
    </location>
</feature>
<feature type="transmembrane region" description="Helical" evidence="7">
    <location>
        <begin position="21"/>
        <end position="39"/>
    </location>
</feature>
<feature type="transmembrane region" description="Helical" evidence="7">
    <location>
        <begin position="441"/>
        <end position="461"/>
    </location>
</feature>
<feature type="transmembrane region" description="Helical" evidence="7">
    <location>
        <begin position="172"/>
        <end position="193"/>
    </location>
</feature>
<reference evidence="8 9" key="1">
    <citation type="submission" date="2018-08" db="EMBL/GenBank/DDBJ databases">
        <title>A genome reference for cultivated species of the human gut microbiota.</title>
        <authorList>
            <person name="Zou Y."/>
            <person name="Xue W."/>
            <person name="Luo G."/>
        </authorList>
    </citation>
    <scope>NUCLEOTIDE SEQUENCE [LARGE SCALE GENOMIC DNA]</scope>
    <source>
        <strain evidence="8 9">AM42-13AC</strain>
    </source>
</reference>
<gene>
    <name evidence="8" type="ORF">DW907_05120</name>
</gene>
<evidence type="ECO:0000256" key="1">
    <source>
        <dbReference type="ARBA" id="ARBA00004651"/>
    </source>
</evidence>
<dbReference type="PANTHER" id="PTHR30250">
    <property type="entry name" value="PST FAMILY PREDICTED COLANIC ACID TRANSPORTER"/>
    <property type="match status" value="1"/>
</dbReference>
<evidence type="ECO:0000313" key="9">
    <source>
        <dbReference type="Proteomes" id="UP000285288"/>
    </source>
</evidence>
<feature type="transmembrane region" description="Helical" evidence="7">
    <location>
        <begin position="107"/>
        <end position="126"/>
    </location>
</feature>
<keyword evidence="3" id="KW-1003">Cell membrane</keyword>
<sequence>MTRTSGSKVLSNLFWKFAERILAQVITFIVSIILARLLLPEDYGVVALVLVFINIANVFVSSGFGEALIIEDNADELEYSSIFWSSFGFAWILYFVIVFAAPWISKVYHNPDLIIVFRVLGLKIPLSSINTVQHAIVSKNLQFRRFFFSTLAGTLISGVVGIGMAYKGYGVWAIVFQYLVNSSIDTLVLLFTVKWHPRFMFSYERVKHMMKYGWNLMFSTLINTVYGELQSLIIGVWYTSADLAQYKRGNQFPSLFVNNVNTAISSVLFPVMAKEKDNVKTVKAITRQSLQLTSYIMFPIMTGLAVTATPLVSVLLTDKWLDCVPYLRICCACFVLQPLQTANVQAINAIGRSDVCLKMEIIKKIIGVALLFAAIPFGVIAIAYSLLASVIFSTIVSCTPNRKLIFYGYREQLKDIIQPLIYCVIMAMVVIPIQMLHIPQVAVLLLQILVGSVVYILASAINKNSSYIYLYAKLKIIKNKVISR</sequence>
<keyword evidence="4 7" id="KW-0812">Transmembrane</keyword>
<keyword evidence="6 7" id="KW-0472">Membrane</keyword>
<feature type="transmembrane region" description="Helical" evidence="7">
    <location>
        <begin position="45"/>
        <end position="70"/>
    </location>
</feature>
<feature type="transmembrane region" description="Helical" evidence="7">
    <location>
        <begin position="214"/>
        <end position="240"/>
    </location>
</feature>
<evidence type="ECO:0000313" key="8">
    <source>
        <dbReference type="EMBL" id="RHB07218.1"/>
    </source>
</evidence>
<feature type="transmembrane region" description="Helical" evidence="7">
    <location>
        <begin position="82"/>
        <end position="101"/>
    </location>
</feature>
<name>A0A413UDK7_9FIRM</name>
<dbReference type="RefSeq" id="WP_118011164.1">
    <property type="nucleotide sequence ID" value="NZ_QSGD01000014.1"/>
</dbReference>
<evidence type="ECO:0000256" key="4">
    <source>
        <dbReference type="ARBA" id="ARBA00022692"/>
    </source>
</evidence>
<evidence type="ECO:0000256" key="3">
    <source>
        <dbReference type="ARBA" id="ARBA00022475"/>
    </source>
</evidence>
<feature type="transmembrane region" description="Helical" evidence="7">
    <location>
        <begin position="365"/>
        <end position="395"/>
    </location>
</feature>
<comment type="caution">
    <text evidence="8">The sequence shown here is derived from an EMBL/GenBank/DDBJ whole genome shotgun (WGS) entry which is preliminary data.</text>
</comment>
<feature type="transmembrane region" description="Helical" evidence="7">
    <location>
        <begin position="294"/>
        <end position="316"/>
    </location>
</feature>
<dbReference type="GO" id="GO:0005886">
    <property type="term" value="C:plasma membrane"/>
    <property type="evidence" value="ECO:0007669"/>
    <property type="project" value="UniProtKB-SubCell"/>
</dbReference>
<dbReference type="CDD" id="cd13127">
    <property type="entry name" value="MATE_tuaB_like"/>
    <property type="match status" value="1"/>
</dbReference>
<evidence type="ECO:0000256" key="5">
    <source>
        <dbReference type="ARBA" id="ARBA00022989"/>
    </source>
</evidence>
<evidence type="ECO:0000256" key="6">
    <source>
        <dbReference type="ARBA" id="ARBA00023136"/>
    </source>
</evidence>
<dbReference type="PANTHER" id="PTHR30250:SF10">
    <property type="entry name" value="LIPOPOLYSACCHARIDE BIOSYNTHESIS PROTEIN WZXC"/>
    <property type="match status" value="1"/>
</dbReference>
<comment type="similarity">
    <text evidence="2">Belongs to the polysaccharide synthase family.</text>
</comment>
<evidence type="ECO:0000256" key="2">
    <source>
        <dbReference type="ARBA" id="ARBA00007430"/>
    </source>
</evidence>
<feature type="transmembrane region" description="Helical" evidence="7">
    <location>
        <begin position="252"/>
        <end position="273"/>
    </location>
</feature>
<dbReference type="AlphaFoldDB" id="A0A413UDK7"/>
<dbReference type="EMBL" id="QSGD01000014">
    <property type="protein sequence ID" value="RHB07218.1"/>
    <property type="molecule type" value="Genomic_DNA"/>
</dbReference>